<reference evidence="1 2" key="1">
    <citation type="submission" date="2016-10" db="EMBL/GenBank/DDBJ databases">
        <authorList>
            <person name="de Groot N.N."/>
        </authorList>
    </citation>
    <scope>NUCLEOTIDE SEQUENCE [LARGE SCALE GENOMIC DNA]</scope>
    <source>
        <strain evidence="1 2">AB35.6</strain>
    </source>
</reference>
<protein>
    <submittedName>
        <fullName evidence="1">Uncharacterized protein</fullName>
    </submittedName>
</protein>
<evidence type="ECO:0000313" key="1">
    <source>
        <dbReference type="EMBL" id="SEC46964.1"/>
    </source>
</evidence>
<organism evidence="1 2">
    <name type="scientific">Terriglobus roseus</name>
    <dbReference type="NCBI Taxonomy" id="392734"/>
    <lineage>
        <taxon>Bacteria</taxon>
        <taxon>Pseudomonadati</taxon>
        <taxon>Acidobacteriota</taxon>
        <taxon>Terriglobia</taxon>
        <taxon>Terriglobales</taxon>
        <taxon>Acidobacteriaceae</taxon>
        <taxon>Terriglobus</taxon>
    </lineage>
</organism>
<accession>A0A1H4SSL9</accession>
<dbReference type="EMBL" id="FNSD01000001">
    <property type="protein sequence ID" value="SEC46964.1"/>
    <property type="molecule type" value="Genomic_DNA"/>
</dbReference>
<gene>
    <name evidence="1" type="ORF">SAMN05443244_3537</name>
</gene>
<dbReference type="AlphaFoldDB" id="A0A1H4SSL9"/>
<sequence>MWVPILAQQGWGITRSMTVRLQQQRRASARYPTFRFAKEWGTRSLLLSSHRRVRNPTLLQHRSNDRITTRPRAIELSRIGGVAA</sequence>
<evidence type="ECO:0000313" key="2">
    <source>
        <dbReference type="Proteomes" id="UP000182409"/>
    </source>
</evidence>
<proteinExistence type="predicted"/>
<name>A0A1H4SSL9_9BACT</name>
<dbReference type="Proteomes" id="UP000182409">
    <property type="component" value="Unassembled WGS sequence"/>
</dbReference>